<gene>
    <name evidence="14" type="primary">hemG</name>
    <name evidence="14" type="ORF">K8V30_00780</name>
</gene>
<evidence type="ECO:0000256" key="1">
    <source>
        <dbReference type="ARBA" id="ARBA00001755"/>
    </source>
</evidence>
<dbReference type="Gene3D" id="3.90.660.20">
    <property type="entry name" value="Protoporphyrinogen oxidase, mitochondrial, domain 2"/>
    <property type="match status" value="1"/>
</dbReference>
<dbReference type="SUPFAM" id="SSF51905">
    <property type="entry name" value="FAD/NAD(P)-binding domain"/>
    <property type="match status" value="1"/>
</dbReference>
<keyword evidence="8 11" id="KW-0274">FAD</keyword>
<dbReference type="GO" id="GO:0004729">
    <property type="term" value="F:oxygen-dependent protoporphyrinogen oxidase activity"/>
    <property type="evidence" value="ECO:0007669"/>
    <property type="project" value="UniProtKB-UniRule"/>
</dbReference>
<keyword evidence="9 11" id="KW-0560">Oxidoreductase</keyword>
<evidence type="ECO:0000259" key="13">
    <source>
        <dbReference type="Pfam" id="PF01593"/>
    </source>
</evidence>
<dbReference type="Proteomes" id="UP000700212">
    <property type="component" value="Unassembled WGS sequence"/>
</dbReference>
<evidence type="ECO:0000256" key="10">
    <source>
        <dbReference type="ARBA" id="ARBA00023133"/>
    </source>
</evidence>
<evidence type="ECO:0000256" key="9">
    <source>
        <dbReference type="ARBA" id="ARBA00023002"/>
    </source>
</evidence>
<evidence type="ECO:0000256" key="4">
    <source>
        <dbReference type="ARBA" id="ARBA00008310"/>
    </source>
</evidence>
<dbReference type="PANTHER" id="PTHR42923">
    <property type="entry name" value="PROTOPORPHYRINOGEN OXIDASE"/>
    <property type="match status" value="1"/>
</dbReference>
<dbReference type="InterPro" id="IPR036188">
    <property type="entry name" value="FAD/NAD-bd_sf"/>
</dbReference>
<keyword evidence="10 11" id="KW-0350">Heme biosynthesis</keyword>
<comment type="similarity">
    <text evidence="4 11">Belongs to the protoporphyrinogen/coproporphyrinogen oxidase family. Coproporphyrinogen III oxidase subfamily.</text>
</comment>
<evidence type="ECO:0000256" key="2">
    <source>
        <dbReference type="ARBA" id="ARBA00001974"/>
    </source>
</evidence>
<comment type="function">
    <text evidence="11">Involved in coproporphyrin-dependent heme b biosynthesis. Catalyzes the oxidation of coproporphyrinogen III to coproporphyrin III.</text>
</comment>
<keyword evidence="11" id="KW-0963">Cytoplasm</keyword>
<accession>A0A921NAS9</accession>
<comment type="cofactor">
    <cofactor evidence="2 11">
        <name>FAD</name>
        <dbReference type="ChEBI" id="CHEBI:57692"/>
    </cofactor>
</comment>
<dbReference type="InterPro" id="IPR002937">
    <property type="entry name" value="Amino_oxidase"/>
</dbReference>
<keyword evidence="12" id="KW-0812">Transmembrane</keyword>
<dbReference type="Pfam" id="PF01593">
    <property type="entry name" value="Amino_oxidase"/>
    <property type="match status" value="1"/>
</dbReference>
<dbReference type="InterPro" id="IPR050464">
    <property type="entry name" value="Zeta_carotene_desat/Oxidored"/>
</dbReference>
<reference evidence="14" key="1">
    <citation type="journal article" date="2021" name="PeerJ">
        <title>Extensive microbial diversity within the chicken gut microbiome revealed by metagenomics and culture.</title>
        <authorList>
            <person name="Gilroy R."/>
            <person name="Ravi A."/>
            <person name="Getino M."/>
            <person name="Pursley I."/>
            <person name="Horton D.L."/>
            <person name="Alikhan N.F."/>
            <person name="Baker D."/>
            <person name="Gharbi K."/>
            <person name="Hall N."/>
            <person name="Watson M."/>
            <person name="Adriaenssens E.M."/>
            <person name="Foster-Nyarko E."/>
            <person name="Jarju S."/>
            <person name="Secka A."/>
            <person name="Antonio M."/>
            <person name="Oren A."/>
            <person name="Chaudhuri R.R."/>
            <person name="La Ragione R."/>
            <person name="Hildebrand F."/>
            <person name="Pallen M.J."/>
        </authorList>
    </citation>
    <scope>NUCLEOTIDE SEQUENCE</scope>
    <source>
        <strain evidence="14">CHK160-4876</strain>
    </source>
</reference>
<organism evidence="14 15">
    <name type="scientific">Metalysinibacillus jejuensis</name>
    <dbReference type="NCBI Taxonomy" id="914327"/>
    <lineage>
        <taxon>Bacteria</taxon>
        <taxon>Bacillati</taxon>
        <taxon>Bacillota</taxon>
        <taxon>Bacilli</taxon>
        <taxon>Bacillales</taxon>
        <taxon>Caryophanaceae</taxon>
        <taxon>Metalysinibacillus</taxon>
    </lineage>
</organism>
<protein>
    <recommendedName>
        <fullName evidence="6 11">Coproporphyrinogen III oxidase</fullName>
        <ecNumber evidence="5 11">1.3.3.15</ecNumber>
    </recommendedName>
</protein>
<reference evidence="14" key="2">
    <citation type="submission" date="2021-09" db="EMBL/GenBank/DDBJ databases">
        <authorList>
            <person name="Gilroy R."/>
        </authorList>
    </citation>
    <scope>NUCLEOTIDE SEQUENCE</scope>
    <source>
        <strain evidence="14">CHK160-4876</strain>
    </source>
</reference>
<comment type="subcellular location">
    <subcellularLocation>
        <location evidence="11">Cytoplasm</location>
    </subcellularLocation>
</comment>
<feature type="transmembrane region" description="Helical" evidence="12">
    <location>
        <begin position="9"/>
        <end position="26"/>
    </location>
</feature>
<comment type="pathway">
    <text evidence="3 11">Porphyrin-containing compound metabolism; protoheme biosynthesis.</text>
</comment>
<evidence type="ECO:0000256" key="12">
    <source>
        <dbReference type="SAM" id="Phobius"/>
    </source>
</evidence>
<dbReference type="SUPFAM" id="SSF54373">
    <property type="entry name" value="FAD-linked reductases, C-terminal domain"/>
    <property type="match status" value="1"/>
</dbReference>
<dbReference type="PANTHER" id="PTHR42923:SF3">
    <property type="entry name" value="PROTOPORPHYRINOGEN OXIDASE"/>
    <property type="match status" value="1"/>
</dbReference>
<keyword evidence="7 11" id="KW-0285">Flavoprotein</keyword>
<evidence type="ECO:0000256" key="8">
    <source>
        <dbReference type="ARBA" id="ARBA00022827"/>
    </source>
</evidence>
<evidence type="ECO:0000256" key="6">
    <source>
        <dbReference type="ARBA" id="ARBA00019046"/>
    </source>
</evidence>
<sequence>MAVTKERRRIVIIGGGITGLTAMYYIQRAIDAENLPIDITLVEASLRLGGKVHTHRKNGIIMEKGPESFFDRTGSVKRLAQDLQIEDSIVGNALGKTFIALGNELYPVPPSLLAGDAPHISSFITSRLFSVSGKVRAAGDFFIPRTQLPVDQPVGAFLRRRFGAEIVENLVEPLLASVYAGDVEQLSLQTTFPELYEVEQKHRSLLLGMRKAQSSLFYSDIPKQGAGIFQTFKNGLETMVEAIEATLKPGTIRKGVRAEAIGHTEDGMAIQLSHNPTLYADDIVVATPYYVAQSLFEDKTMLQPLEAMTTATIATVNMVFKREQFDDLEALAFFVSRNSDLTITSCTWSNLKWPLTASEDYVVLRSYIGRVGDEAIVELSDREIEQNVIADLQQTLQVKGKPLTTIVTRWKNAMPQYTVGHTARIAQASEQLQQQFPNVHLAGSSFRGISIPECVAQGQAIAAQLVAAHKERLHID</sequence>
<dbReference type="Gene3D" id="1.10.3110.10">
    <property type="entry name" value="protoporphyrinogen ix oxidase, domain 3"/>
    <property type="match status" value="1"/>
</dbReference>
<proteinExistence type="inferred from homology"/>
<name>A0A921NAS9_9BACL</name>
<evidence type="ECO:0000313" key="14">
    <source>
        <dbReference type="EMBL" id="HJH10223.1"/>
    </source>
</evidence>
<evidence type="ECO:0000313" key="15">
    <source>
        <dbReference type="Proteomes" id="UP000700212"/>
    </source>
</evidence>
<comment type="catalytic activity">
    <reaction evidence="1">
        <text>coproporphyrinogen III + 3 O2 = coproporphyrin III + 3 H2O2</text>
        <dbReference type="Rhea" id="RHEA:43436"/>
        <dbReference type="ChEBI" id="CHEBI:15379"/>
        <dbReference type="ChEBI" id="CHEBI:16240"/>
        <dbReference type="ChEBI" id="CHEBI:57309"/>
        <dbReference type="ChEBI" id="CHEBI:131725"/>
        <dbReference type="EC" id="1.3.3.15"/>
    </reaction>
    <physiologicalReaction direction="left-to-right" evidence="1">
        <dbReference type="Rhea" id="RHEA:43437"/>
    </physiologicalReaction>
</comment>
<feature type="domain" description="Amine oxidase" evidence="13">
    <location>
        <begin position="17"/>
        <end position="465"/>
    </location>
</feature>
<dbReference type="EMBL" id="DYTV01000010">
    <property type="protein sequence ID" value="HJH10223.1"/>
    <property type="molecule type" value="Genomic_DNA"/>
</dbReference>
<dbReference type="InterPro" id="IPR004572">
    <property type="entry name" value="Protoporphyrinogen_oxidase"/>
</dbReference>
<keyword evidence="12" id="KW-0472">Membrane</keyword>
<dbReference type="GO" id="GO:0005737">
    <property type="term" value="C:cytoplasm"/>
    <property type="evidence" value="ECO:0007669"/>
    <property type="project" value="UniProtKB-SubCell"/>
</dbReference>
<dbReference type="GO" id="GO:0006783">
    <property type="term" value="P:heme biosynthetic process"/>
    <property type="evidence" value="ECO:0007669"/>
    <property type="project" value="UniProtKB-UniRule"/>
</dbReference>
<keyword evidence="12" id="KW-1133">Transmembrane helix</keyword>
<evidence type="ECO:0000256" key="7">
    <source>
        <dbReference type="ARBA" id="ARBA00022630"/>
    </source>
</evidence>
<evidence type="ECO:0000256" key="5">
    <source>
        <dbReference type="ARBA" id="ARBA00012402"/>
    </source>
</evidence>
<comment type="caution">
    <text evidence="14">The sequence shown here is derived from an EMBL/GenBank/DDBJ whole genome shotgun (WGS) entry which is preliminary data.</text>
</comment>
<dbReference type="NCBIfam" id="TIGR00562">
    <property type="entry name" value="proto_IX_ox"/>
    <property type="match status" value="1"/>
</dbReference>
<evidence type="ECO:0000256" key="11">
    <source>
        <dbReference type="RuleBase" id="RU364052"/>
    </source>
</evidence>
<dbReference type="Gene3D" id="3.50.50.60">
    <property type="entry name" value="FAD/NAD(P)-binding domain"/>
    <property type="match status" value="1"/>
</dbReference>
<evidence type="ECO:0000256" key="3">
    <source>
        <dbReference type="ARBA" id="ARBA00004744"/>
    </source>
</evidence>
<dbReference type="AlphaFoldDB" id="A0A921NAS9"/>
<dbReference type="EC" id="1.3.3.15" evidence="5 11"/>